<name>A0A8S1GTK5_9PELO</name>
<accession>A0A8S1GTK5</accession>
<evidence type="ECO:0000313" key="2">
    <source>
        <dbReference type="EMBL" id="CAD6185963.1"/>
    </source>
</evidence>
<reference evidence="2" key="1">
    <citation type="submission" date="2020-10" db="EMBL/GenBank/DDBJ databases">
        <authorList>
            <person name="Kikuchi T."/>
        </authorList>
    </citation>
    <scope>NUCLEOTIDE SEQUENCE</scope>
    <source>
        <strain evidence="2">NKZ352</strain>
    </source>
</reference>
<comment type="caution">
    <text evidence="2">The sequence shown here is derived from an EMBL/GenBank/DDBJ whole genome shotgun (WGS) entry which is preliminary data.</text>
</comment>
<feature type="signal peptide" evidence="1">
    <location>
        <begin position="1"/>
        <end position="16"/>
    </location>
</feature>
<dbReference type="Proteomes" id="UP000835052">
    <property type="component" value="Unassembled WGS sequence"/>
</dbReference>
<keyword evidence="3" id="KW-1185">Reference proteome</keyword>
<gene>
    <name evidence="2" type="ORF">CAUJ_LOCUS1882</name>
</gene>
<dbReference type="EMBL" id="CAJGYM010000003">
    <property type="protein sequence ID" value="CAD6185963.1"/>
    <property type="molecule type" value="Genomic_DNA"/>
</dbReference>
<evidence type="ECO:0000313" key="3">
    <source>
        <dbReference type="Proteomes" id="UP000835052"/>
    </source>
</evidence>
<sequence>MIKLVWIVLFFAVASAHVPSSRHHVSRNRRSTINHRNWLTKEQKEAIKDEPAESCTFAKKAFLIMKKETDEEFDDWMTTYNKTCKLWLQQKPFEDIYSRYLMFTWDREFEKANKVYLEGKDLLSDVEKAKVELWASECQQFTRYFLSLGVNPEHCKREVEKFQERVLSDFIKDEFSRIVNDSNEDE</sequence>
<protein>
    <submittedName>
        <fullName evidence="2">Uncharacterized protein</fullName>
    </submittedName>
</protein>
<dbReference type="AlphaFoldDB" id="A0A8S1GTK5"/>
<organism evidence="2 3">
    <name type="scientific">Caenorhabditis auriculariae</name>
    <dbReference type="NCBI Taxonomy" id="2777116"/>
    <lineage>
        <taxon>Eukaryota</taxon>
        <taxon>Metazoa</taxon>
        <taxon>Ecdysozoa</taxon>
        <taxon>Nematoda</taxon>
        <taxon>Chromadorea</taxon>
        <taxon>Rhabditida</taxon>
        <taxon>Rhabditina</taxon>
        <taxon>Rhabditomorpha</taxon>
        <taxon>Rhabditoidea</taxon>
        <taxon>Rhabditidae</taxon>
        <taxon>Peloderinae</taxon>
        <taxon>Caenorhabditis</taxon>
    </lineage>
</organism>
<feature type="chain" id="PRO_5035731660" evidence="1">
    <location>
        <begin position="17"/>
        <end position="186"/>
    </location>
</feature>
<evidence type="ECO:0000256" key="1">
    <source>
        <dbReference type="SAM" id="SignalP"/>
    </source>
</evidence>
<keyword evidence="1" id="KW-0732">Signal</keyword>
<proteinExistence type="predicted"/>